<dbReference type="PANTHER" id="PTHR12955">
    <property type="entry name" value="SARCOMA ANTIGEN NY-SAR-95-RELATED"/>
    <property type="match status" value="1"/>
</dbReference>
<evidence type="ECO:0000256" key="8">
    <source>
        <dbReference type="ARBA" id="ARBA00023306"/>
    </source>
</evidence>
<dbReference type="Proteomes" id="UP000024404">
    <property type="component" value="Unassembled WGS sequence"/>
</dbReference>
<name>A0A8R1TLJ6_ONCVO</name>
<keyword evidence="5" id="KW-0132">Cell division</keyword>
<evidence type="ECO:0000256" key="10">
    <source>
        <dbReference type="ARBA" id="ARBA00032585"/>
    </source>
</evidence>
<evidence type="ECO:0000256" key="2">
    <source>
        <dbReference type="ARBA" id="ARBA00004556"/>
    </source>
</evidence>
<keyword evidence="14" id="KW-1185">Reference proteome</keyword>
<comment type="subunit">
    <text evidence="12">Belongs to the multiprotein complex Integrator, at least composed of IntS1, IntS2, IntS3, IntS4, omd/IntS5, IntS6, defl/IntS7, IntS8, IntS9, IntS10, IntS11, IntS12, asun/IntS13, IntS14 and IntS15. The core complex associates with protein phosphatase 2A subunits mts/PP2A and Pp2A-29B, to form the Integrator-PP2A (INTAC) complex.</text>
</comment>
<comment type="similarity">
    <text evidence="11">Belongs to the Integrator subunit 13 family.</text>
</comment>
<dbReference type="GO" id="GO:0007346">
    <property type="term" value="P:regulation of mitotic cell cycle"/>
    <property type="evidence" value="ECO:0007669"/>
    <property type="project" value="TreeGrafter"/>
</dbReference>
<accession>A0A8R1TLJ6</accession>
<evidence type="ECO:0000256" key="12">
    <source>
        <dbReference type="ARBA" id="ARBA00065185"/>
    </source>
</evidence>
<evidence type="ECO:0000313" key="14">
    <source>
        <dbReference type="Proteomes" id="UP000024404"/>
    </source>
</evidence>
<keyword evidence="6" id="KW-0498">Mitosis</keyword>
<proteinExistence type="inferred from homology"/>
<dbReference type="InterPro" id="IPR019355">
    <property type="entry name" value="Cell_cycle_regulator_Mat89Bb"/>
</dbReference>
<keyword evidence="8" id="KW-0131">Cell cycle</keyword>
<reference evidence="14" key="1">
    <citation type="submission" date="2013-10" db="EMBL/GenBank/DDBJ databases">
        <title>Genome sequencing of Onchocerca volvulus.</title>
        <authorList>
            <person name="Cotton J."/>
            <person name="Tsai J."/>
            <person name="Stanley E."/>
            <person name="Tracey A."/>
            <person name="Holroyd N."/>
            <person name="Lustigman S."/>
            <person name="Berriman M."/>
        </authorList>
    </citation>
    <scope>NUCLEOTIDE SEQUENCE</scope>
</reference>
<reference evidence="13" key="2">
    <citation type="submission" date="2022-06" db="UniProtKB">
        <authorList>
            <consortium name="EnsemblMetazoa"/>
        </authorList>
    </citation>
    <scope>IDENTIFICATION</scope>
</reference>
<dbReference type="EMBL" id="CMVM020000016">
    <property type="status" value="NOT_ANNOTATED_CDS"/>
    <property type="molecule type" value="Genomic_DNA"/>
</dbReference>
<dbReference type="EnsemblMetazoa" id="OVOC11822.1">
    <property type="protein sequence ID" value="OVOC11822.1"/>
    <property type="gene ID" value="WBGene00248631"/>
</dbReference>
<evidence type="ECO:0000256" key="1">
    <source>
        <dbReference type="ARBA" id="ARBA00004123"/>
    </source>
</evidence>
<dbReference type="OMA" id="NCTAMHR"/>
<comment type="subcellular location">
    <subcellularLocation>
        <location evidence="2">Cytoplasm</location>
        <location evidence="2">Perinuclear region</location>
    </subcellularLocation>
    <subcellularLocation>
        <location evidence="1">Nucleus</location>
    </subcellularLocation>
</comment>
<dbReference type="GO" id="GO:0051301">
    <property type="term" value="P:cell division"/>
    <property type="evidence" value="ECO:0007669"/>
    <property type="project" value="UniProtKB-KW"/>
</dbReference>
<evidence type="ECO:0000256" key="4">
    <source>
        <dbReference type="ARBA" id="ARBA00022490"/>
    </source>
</evidence>
<keyword evidence="4" id="KW-0963">Cytoplasm</keyword>
<organism evidence="13 14">
    <name type="scientific">Onchocerca volvulus</name>
    <dbReference type="NCBI Taxonomy" id="6282"/>
    <lineage>
        <taxon>Eukaryota</taxon>
        <taxon>Metazoa</taxon>
        <taxon>Ecdysozoa</taxon>
        <taxon>Nematoda</taxon>
        <taxon>Chromadorea</taxon>
        <taxon>Rhabditida</taxon>
        <taxon>Spirurina</taxon>
        <taxon>Spiruromorpha</taxon>
        <taxon>Filarioidea</taxon>
        <taxon>Onchocercidae</taxon>
        <taxon>Onchocerca</taxon>
    </lineage>
</organism>
<dbReference type="AlphaFoldDB" id="A0A8R1TLJ6"/>
<evidence type="ECO:0000256" key="7">
    <source>
        <dbReference type="ARBA" id="ARBA00023242"/>
    </source>
</evidence>
<dbReference type="Pfam" id="PF10221">
    <property type="entry name" value="Mat89Bb"/>
    <property type="match status" value="1"/>
</dbReference>
<dbReference type="GO" id="GO:0032039">
    <property type="term" value="C:integrator complex"/>
    <property type="evidence" value="ECO:0007669"/>
    <property type="project" value="TreeGrafter"/>
</dbReference>
<evidence type="ECO:0000256" key="6">
    <source>
        <dbReference type="ARBA" id="ARBA00022776"/>
    </source>
</evidence>
<evidence type="ECO:0000256" key="3">
    <source>
        <dbReference type="ARBA" id="ARBA00020501"/>
    </source>
</evidence>
<evidence type="ECO:0000256" key="5">
    <source>
        <dbReference type="ARBA" id="ARBA00022618"/>
    </source>
</evidence>
<protein>
    <recommendedName>
        <fullName evidence="3">Protein asunder</fullName>
    </recommendedName>
    <alternativeName>
        <fullName evidence="10">Cell cycle regulator Mat89Bb</fullName>
    </alternativeName>
    <alternativeName>
        <fullName evidence="9">Set apart in position or space protein</fullName>
    </alternativeName>
</protein>
<evidence type="ECO:0000256" key="11">
    <source>
        <dbReference type="ARBA" id="ARBA00061603"/>
    </source>
</evidence>
<dbReference type="PANTHER" id="PTHR12955:SF1">
    <property type="entry name" value="INTEGRATOR COMPLEX SUBUNIT 13"/>
    <property type="match status" value="1"/>
</dbReference>
<dbReference type="GO" id="GO:0048471">
    <property type="term" value="C:perinuclear region of cytoplasm"/>
    <property type="evidence" value="ECO:0007669"/>
    <property type="project" value="UniProtKB-SubCell"/>
</dbReference>
<keyword evidence="7" id="KW-0539">Nucleus</keyword>
<dbReference type="GO" id="GO:0051642">
    <property type="term" value="P:centrosome localization"/>
    <property type="evidence" value="ECO:0007669"/>
    <property type="project" value="TreeGrafter"/>
</dbReference>
<evidence type="ECO:0000313" key="13">
    <source>
        <dbReference type="EnsemblMetazoa" id="OVOC11822.1"/>
    </source>
</evidence>
<sequence length="819" mass="92874">MVLLNAHSTRWIHTDPLSALWNMSDDIPVNDVTIGPDHKTVIVLDHSPDFATSSNFKIDMPLKDSTTGQMRVVNQVEKMLWTCAVESAFEFHRIVDEIYPDGVRLIRFVISDFVGRFLTPNWGTQLISLDQLLKSFASCGVPDAKADLSSCSIINGISIAVEAISELTELQKKQSDLNSGFKYFGKCSKRSGSSTRQHIDERQVENKEDLLDVADDKKKTDLRNKNFADRVKRLSLKMKLARQEMYALTLENGIRKVFPNTGSIVVFTSLKRHKYFSDEDIAMLMKHIYEDIVSRNKIVKALDGDKNFAQITHVQVYFIIIYPVTDGNKDKIYLPTARPLTKLNDYVSCSVVCAEAGPSLRPVLHGVILKHFNLASTTVTGIPMKEEAQQGQSVNYDVEVFHPRRSHYLLHQYGLIGPGSKLRVTVDPGDYETVKLAWTTPSAKNRWNQFPRCISALPISPASVNGRPSACLTSFLLSGRNVMLEVLKQNVHLPRDVTPNVNQKLISHLLMCHAGRIYMHTVYIGNHPVLDDKNFLASSILPKPSAPLRVADFATLMKETRLVISQDADASSSSGDDESTYNEQARKQLLRLTRYWPCRLNEAFIYNLPKKFDPLLFLMRLNELSTSDVNKCRECIYSLMAYKDSKEPLTLKSVDCVKFKNPLSRDEQFRYACEELLNHLHNYVNHSERHLEVFNMFLQISGFDRATHLSVQDVSVRTTQLQLSSSSVSTIRSQSPVDTIQAENRSISPVAKKPRKAIYTWGPNEKLNLYDYYLERYQKEHLTKWKDFVGRVKAGNKLAVLYPNLDLSKVPSKGDADSV</sequence>
<evidence type="ECO:0000256" key="9">
    <source>
        <dbReference type="ARBA" id="ARBA00030658"/>
    </source>
</evidence>